<dbReference type="GO" id="GO:0005829">
    <property type="term" value="C:cytosol"/>
    <property type="evidence" value="ECO:0007669"/>
    <property type="project" value="TreeGrafter"/>
</dbReference>
<dbReference type="EC" id="4.1.1.52" evidence="7"/>
<sequence length="340" mass="36832">MASRSFIDTHIHVIPNSYRDAIAAAGGDPSGFPVPSWSIGTCLEFVNSVDIQHAVLSVTSPGPSIAGNGIEGRALARTLNDEVATIADNNPGRISFFASTPDWTDVQGTLDELDYIFSTQKKALGVIVMTTYGDRLLGDALFQPIWKKLDDYKAIVFIHPTWYDIKPKYIAGNLPQPLIEYPFGTTRTAADLLMTGRFGQCPNIDIILSHAGGVLPYLATRLSAILLAKPFSSDGGKTVVTMDDFQQNLKRFYMDLALSGSLPQLEALIAFESTDRLLFGSDYPYASVPGSKLNTASLVTYAQNNPKGHLVNASKLTNNTLALFKKHGFDLGSFNSSSSL</sequence>
<keyword evidence="11" id="KW-1185">Reference proteome</keyword>
<evidence type="ECO:0000256" key="3">
    <source>
        <dbReference type="ARBA" id="ARBA00022793"/>
    </source>
</evidence>
<evidence type="ECO:0000256" key="7">
    <source>
        <dbReference type="ARBA" id="ARBA00038889"/>
    </source>
</evidence>
<feature type="domain" description="Amidohydrolase-related" evidence="9">
    <location>
        <begin position="7"/>
        <end position="289"/>
    </location>
</feature>
<keyword evidence="5 8" id="KW-0456">Lyase</keyword>
<comment type="similarity">
    <text evidence="1">Belongs to the metallo-dependent hydrolases superfamily. ACMSD family.</text>
</comment>
<keyword evidence="4" id="KW-0862">Zinc</keyword>
<dbReference type="GO" id="GO:0016787">
    <property type="term" value="F:hydrolase activity"/>
    <property type="evidence" value="ECO:0007669"/>
    <property type="project" value="InterPro"/>
</dbReference>
<dbReference type="InterPro" id="IPR032465">
    <property type="entry name" value="ACMSD"/>
</dbReference>
<accession>A0AAD5KLB0</accession>
<evidence type="ECO:0000256" key="6">
    <source>
        <dbReference type="ARBA" id="ARBA00036832"/>
    </source>
</evidence>
<dbReference type="PANTHER" id="PTHR21240:SF29">
    <property type="entry name" value="AMIDOHYDROLASE-RELATED DOMAIN-CONTAINING PROTEIN"/>
    <property type="match status" value="1"/>
</dbReference>
<dbReference type="PANTHER" id="PTHR21240">
    <property type="entry name" value="2-AMINO-3-CARBOXYLMUCONATE-6-SEMIALDEHYDE DECARBOXYLASE"/>
    <property type="match status" value="1"/>
</dbReference>
<dbReference type="InterPro" id="IPR006680">
    <property type="entry name" value="Amidohydro-rel"/>
</dbReference>
<dbReference type="GO" id="GO:0046872">
    <property type="term" value="F:metal ion binding"/>
    <property type="evidence" value="ECO:0007669"/>
    <property type="project" value="UniProtKB-KW"/>
</dbReference>
<dbReference type="InterPro" id="IPR032466">
    <property type="entry name" value="Metal_Hydrolase"/>
</dbReference>
<dbReference type="Proteomes" id="UP001209540">
    <property type="component" value="Unassembled WGS sequence"/>
</dbReference>
<dbReference type="GO" id="GO:0047596">
    <property type="term" value="F:6-methylsalicylate decarboxylase activity"/>
    <property type="evidence" value="ECO:0007669"/>
    <property type="project" value="UniProtKB-EC"/>
</dbReference>
<comment type="caution">
    <text evidence="10">The sequence shown here is derived from an EMBL/GenBank/DDBJ whole genome shotgun (WGS) entry which is preliminary data.</text>
</comment>
<dbReference type="Gene3D" id="3.20.20.140">
    <property type="entry name" value="Metal-dependent hydrolases"/>
    <property type="match status" value="1"/>
</dbReference>
<dbReference type="SUPFAM" id="SSF51556">
    <property type="entry name" value="Metallo-dependent hydrolases"/>
    <property type="match status" value="1"/>
</dbReference>
<reference evidence="10" key="2">
    <citation type="submission" date="2023-02" db="EMBL/GenBank/DDBJ databases">
        <authorList>
            <consortium name="DOE Joint Genome Institute"/>
            <person name="Mondo S.J."/>
            <person name="Chang Y."/>
            <person name="Wang Y."/>
            <person name="Ahrendt S."/>
            <person name="Andreopoulos W."/>
            <person name="Barry K."/>
            <person name="Beard J."/>
            <person name="Benny G.L."/>
            <person name="Blankenship S."/>
            <person name="Bonito G."/>
            <person name="Cuomo C."/>
            <person name="Desiro A."/>
            <person name="Gervers K.A."/>
            <person name="Hundley H."/>
            <person name="Kuo A."/>
            <person name="LaButti K."/>
            <person name="Lang B.F."/>
            <person name="Lipzen A."/>
            <person name="O'Donnell K."/>
            <person name="Pangilinan J."/>
            <person name="Reynolds N."/>
            <person name="Sandor L."/>
            <person name="Smith M.W."/>
            <person name="Tsang A."/>
            <person name="Grigoriev I.V."/>
            <person name="Stajich J.E."/>
            <person name="Spatafora J.W."/>
        </authorList>
    </citation>
    <scope>NUCLEOTIDE SEQUENCE</scope>
    <source>
        <strain evidence="10">RSA 2281</strain>
    </source>
</reference>
<keyword evidence="2" id="KW-0479">Metal-binding</keyword>
<evidence type="ECO:0000256" key="8">
    <source>
        <dbReference type="RuleBase" id="RU366045"/>
    </source>
</evidence>
<evidence type="ECO:0000256" key="5">
    <source>
        <dbReference type="ARBA" id="ARBA00023239"/>
    </source>
</evidence>
<gene>
    <name evidence="10" type="ORF">BDA99DRAFT_533214</name>
</gene>
<evidence type="ECO:0000313" key="10">
    <source>
        <dbReference type="EMBL" id="KAI9274588.1"/>
    </source>
</evidence>
<comment type="catalytic activity">
    <reaction evidence="6">
        <text>6-methylsalicylate + H(+) = 3-methylphenol + CO2</text>
        <dbReference type="Rhea" id="RHEA:23112"/>
        <dbReference type="ChEBI" id="CHEBI:15378"/>
        <dbReference type="ChEBI" id="CHEBI:16526"/>
        <dbReference type="ChEBI" id="CHEBI:17231"/>
        <dbReference type="ChEBI" id="CHEBI:36658"/>
        <dbReference type="EC" id="4.1.1.52"/>
    </reaction>
    <physiologicalReaction direction="left-to-right" evidence="6">
        <dbReference type="Rhea" id="RHEA:23113"/>
    </physiologicalReaction>
</comment>
<reference evidence="10" key="1">
    <citation type="journal article" date="2022" name="IScience">
        <title>Evolution of zygomycete secretomes and the origins of terrestrial fungal ecologies.</title>
        <authorList>
            <person name="Chang Y."/>
            <person name="Wang Y."/>
            <person name="Mondo S."/>
            <person name="Ahrendt S."/>
            <person name="Andreopoulos W."/>
            <person name="Barry K."/>
            <person name="Beard J."/>
            <person name="Benny G.L."/>
            <person name="Blankenship S."/>
            <person name="Bonito G."/>
            <person name="Cuomo C."/>
            <person name="Desiro A."/>
            <person name="Gervers K.A."/>
            <person name="Hundley H."/>
            <person name="Kuo A."/>
            <person name="LaButti K."/>
            <person name="Lang B.F."/>
            <person name="Lipzen A."/>
            <person name="O'Donnell K."/>
            <person name="Pangilinan J."/>
            <person name="Reynolds N."/>
            <person name="Sandor L."/>
            <person name="Smith M.E."/>
            <person name="Tsang A."/>
            <person name="Grigoriev I.V."/>
            <person name="Stajich J.E."/>
            <person name="Spatafora J.W."/>
        </authorList>
    </citation>
    <scope>NUCLEOTIDE SEQUENCE</scope>
    <source>
        <strain evidence="10">RSA 2281</strain>
    </source>
</reference>
<dbReference type="AlphaFoldDB" id="A0AAD5KLB0"/>
<evidence type="ECO:0000313" key="11">
    <source>
        <dbReference type="Proteomes" id="UP001209540"/>
    </source>
</evidence>
<keyword evidence="3 8" id="KW-0210">Decarboxylase</keyword>
<protein>
    <recommendedName>
        <fullName evidence="7">6-methylsalicylate decarboxylase</fullName>
        <ecNumber evidence="7">4.1.1.52</ecNumber>
    </recommendedName>
</protein>
<dbReference type="GO" id="GO:0019748">
    <property type="term" value="P:secondary metabolic process"/>
    <property type="evidence" value="ECO:0007669"/>
    <property type="project" value="TreeGrafter"/>
</dbReference>
<dbReference type="EMBL" id="JAIXMP010000004">
    <property type="protein sequence ID" value="KAI9274588.1"/>
    <property type="molecule type" value="Genomic_DNA"/>
</dbReference>
<dbReference type="Pfam" id="PF04909">
    <property type="entry name" value="Amidohydro_2"/>
    <property type="match status" value="1"/>
</dbReference>
<evidence type="ECO:0000259" key="9">
    <source>
        <dbReference type="Pfam" id="PF04909"/>
    </source>
</evidence>
<name>A0AAD5KLB0_9FUNG</name>
<organism evidence="10 11">
    <name type="scientific">Phascolomyces articulosus</name>
    <dbReference type="NCBI Taxonomy" id="60185"/>
    <lineage>
        <taxon>Eukaryota</taxon>
        <taxon>Fungi</taxon>
        <taxon>Fungi incertae sedis</taxon>
        <taxon>Mucoromycota</taxon>
        <taxon>Mucoromycotina</taxon>
        <taxon>Mucoromycetes</taxon>
        <taxon>Mucorales</taxon>
        <taxon>Lichtheimiaceae</taxon>
        <taxon>Phascolomyces</taxon>
    </lineage>
</organism>
<evidence type="ECO:0000256" key="2">
    <source>
        <dbReference type="ARBA" id="ARBA00022723"/>
    </source>
</evidence>
<evidence type="ECO:0000256" key="1">
    <source>
        <dbReference type="ARBA" id="ARBA00005871"/>
    </source>
</evidence>
<evidence type="ECO:0000256" key="4">
    <source>
        <dbReference type="ARBA" id="ARBA00022833"/>
    </source>
</evidence>
<proteinExistence type="inferred from homology"/>